<evidence type="ECO:0000256" key="8">
    <source>
        <dbReference type="ARBA" id="ARBA00040519"/>
    </source>
</evidence>
<name>A0A673CCZ6_9TELE</name>
<evidence type="ECO:0000256" key="7">
    <source>
        <dbReference type="ARBA" id="ARBA00023136"/>
    </source>
</evidence>
<dbReference type="Pfam" id="PF00995">
    <property type="entry name" value="Sec1"/>
    <property type="match status" value="1"/>
</dbReference>
<dbReference type="InterPro" id="IPR043154">
    <property type="entry name" value="Sec-1-like_dom1"/>
</dbReference>
<dbReference type="Gene3D" id="3.40.50.1910">
    <property type="match status" value="1"/>
</dbReference>
<keyword evidence="5" id="KW-0963">Cytoplasm</keyword>
<dbReference type="Gene3D" id="1.25.40.60">
    <property type="match status" value="1"/>
</dbReference>
<dbReference type="PIRSF" id="PIRSF005715">
    <property type="entry name" value="VPS45_Sec1"/>
    <property type="match status" value="1"/>
</dbReference>
<evidence type="ECO:0000256" key="10">
    <source>
        <dbReference type="ARBA" id="ARBA00042596"/>
    </source>
</evidence>
<reference evidence="11" key="2">
    <citation type="submission" date="2025-08" db="UniProtKB">
        <authorList>
            <consortium name="Ensembl"/>
        </authorList>
    </citation>
    <scope>IDENTIFICATION</scope>
</reference>
<organism evidence="11 12">
    <name type="scientific">Sphaeramia orbicularis</name>
    <name type="common">orbiculate cardinalfish</name>
    <dbReference type="NCBI Taxonomy" id="375764"/>
    <lineage>
        <taxon>Eukaryota</taxon>
        <taxon>Metazoa</taxon>
        <taxon>Chordata</taxon>
        <taxon>Craniata</taxon>
        <taxon>Vertebrata</taxon>
        <taxon>Euteleostomi</taxon>
        <taxon>Actinopterygii</taxon>
        <taxon>Neopterygii</taxon>
        <taxon>Teleostei</taxon>
        <taxon>Neoteleostei</taxon>
        <taxon>Acanthomorphata</taxon>
        <taxon>Gobiaria</taxon>
        <taxon>Kurtiformes</taxon>
        <taxon>Apogonoidei</taxon>
        <taxon>Apogonidae</taxon>
        <taxon>Apogoninae</taxon>
        <taxon>Sphaeramia</taxon>
    </lineage>
</organism>
<comment type="subcellular location">
    <subcellularLocation>
        <location evidence="2">Cytoplasm</location>
        <location evidence="2">Cytosol</location>
    </subcellularLocation>
    <subcellularLocation>
        <location evidence="1">Membrane</location>
        <topology evidence="1">Peripheral membrane protein</topology>
    </subcellularLocation>
</comment>
<keyword evidence="7" id="KW-0472">Membrane</keyword>
<dbReference type="GO" id="GO:0015031">
    <property type="term" value="P:protein transport"/>
    <property type="evidence" value="ECO:0007669"/>
    <property type="project" value="UniProtKB-KW"/>
</dbReference>
<proteinExistence type="inferred from homology"/>
<dbReference type="GO" id="GO:0017075">
    <property type="term" value="F:syntaxin-1 binding"/>
    <property type="evidence" value="ECO:0007669"/>
    <property type="project" value="UniProtKB-ARBA"/>
</dbReference>
<evidence type="ECO:0000256" key="1">
    <source>
        <dbReference type="ARBA" id="ARBA00004170"/>
    </source>
</evidence>
<evidence type="ECO:0000313" key="11">
    <source>
        <dbReference type="Ensembl" id="ENSSORP00005049988.1"/>
    </source>
</evidence>
<comment type="similarity">
    <text evidence="3">Belongs to the STXBP/unc-18/SEC1 family.</text>
</comment>
<dbReference type="Ensembl" id="ENSSORT00005051191.1">
    <property type="protein sequence ID" value="ENSSORP00005049988.1"/>
    <property type="gene ID" value="ENSSORG00005022258.1"/>
</dbReference>
<evidence type="ECO:0000256" key="4">
    <source>
        <dbReference type="ARBA" id="ARBA00022448"/>
    </source>
</evidence>
<gene>
    <name evidence="11" type="primary">stxbp1a</name>
</gene>
<dbReference type="Gene3D" id="3.40.50.2060">
    <property type="match status" value="1"/>
</dbReference>
<dbReference type="AlphaFoldDB" id="A0A673CCZ6"/>
<sequence>MQCTDKKVWSGLKLSDLNPFSLNCFILWTLSALIVDQLSMRMLSSCCKMTDIMTEGITIVEDINKRREPLPSLEAIYLITPTEKSVHTLIADYKDAHSAKYKAAHVFFTDSCPDPLFNELVKSRASKTIKTLTEINIAFLPYESQVYSLDNPDAFHSFYSPHKTQLKNPVMERLAEQLATLCATLKEYPAVRYRGEYKDNATLAQLVQDKLDAYKADDPTMGEGPDKARSQLIILDRAFDPVSPVLHELTFQAMGYDLLPIENDVYKYETSGIGDSREKEVLLHEDDDLWVSLRHKHIAEVSQEVTRQLKDFSSSKRMNTGEKTTMRDLSQMLKKMPQYQKELSKYSTHLQLAEDCMKHYQGTVDKLCRVEQDLAMGTDAEGEKIKDPMRAIVPILLDANVSTYDKIRIILLYIFLKNGITEENLNKLIQHAQIPPEDSEIITNMAHLGVPIITDVSRKLDRKERVSEQTYQLSRWTPLVKDIMEDAIDDKLDTKHYPYISTRSSASFSTTAVSARYGHWHKNKTPGEYRTGPRVMVFVIGGVSFSEMRCAYEVTQANGKWEAVIGE</sequence>
<evidence type="ECO:0000256" key="5">
    <source>
        <dbReference type="ARBA" id="ARBA00022490"/>
    </source>
</evidence>
<dbReference type="FunFam" id="3.40.50.2060:FF:000001">
    <property type="entry name" value="syntaxin-binding protein 1 isoform X2"/>
    <property type="match status" value="1"/>
</dbReference>
<evidence type="ECO:0000256" key="6">
    <source>
        <dbReference type="ARBA" id="ARBA00022927"/>
    </source>
</evidence>
<evidence type="ECO:0000256" key="2">
    <source>
        <dbReference type="ARBA" id="ARBA00004514"/>
    </source>
</evidence>
<evidence type="ECO:0000256" key="9">
    <source>
        <dbReference type="ARBA" id="ARBA00042593"/>
    </source>
</evidence>
<dbReference type="Proteomes" id="UP000472271">
    <property type="component" value="Chromosome 12"/>
</dbReference>
<protein>
    <recommendedName>
        <fullName evidence="8">Syntaxin-binding protein 1</fullName>
    </recommendedName>
    <alternativeName>
        <fullName evidence="10">Protein unc-18 homolog 1</fullName>
    </alternativeName>
    <alternativeName>
        <fullName evidence="9">Protein unc-18 homolog A</fullName>
    </alternativeName>
</protein>
<dbReference type="InterPro" id="IPR043127">
    <property type="entry name" value="Sec-1-like_dom3a"/>
</dbReference>
<reference evidence="11" key="1">
    <citation type="submission" date="2019-06" db="EMBL/GenBank/DDBJ databases">
        <authorList>
            <consortium name="Wellcome Sanger Institute Data Sharing"/>
        </authorList>
    </citation>
    <scope>NUCLEOTIDE SEQUENCE [LARGE SCALE GENOMIC DNA]</scope>
</reference>
<evidence type="ECO:0000256" key="3">
    <source>
        <dbReference type="ARBA" id="ARBA00009884"/>
    </source>
</evidence>
<dbReference type="SUPFAM" id="SSF56815">
    <property type="entry name" value="Sec1/munc18-like (SM) proteins"/>
    <property type="match status" value="1"/>
</dbReference>
<dbReference type="InterPro" id="IPR036045">
    <property type="entry name" value="Sec1-like_sf"/>
</dbReference>
<keyword evidence="12" id="KW-1185">Reference proteome</keyword>
<accession>A0A673CCZ6</accession>
<keyword evidence="4" id="KW-0813">Transport</keyword>
<dbReference type="GO" id="GO:0016020">
    <property type="term" value="C:membrane"/>
    <property type="evidence" value="ECO:0007669"/>
    <property type="project" value="UniProtKB-SubCell"/>
</dbReference>
<dbReference type="FunFam" id="1.25.40.60:FF:000001">
    <property type="entry name" value="syntaxin-binding protein 1 isoform X2"/>
    <property type="match status" value="1"/>
</dbReference>
<dbReference type="Gene3D" id="3.90.830.10">
    <property type="entry name" value="Syntaxin Binding Protein 1, Chain A, domain 2"/>
    <property type="match status" value="1"/>
</dbReference>
<dbReference type="GO" id="GO:0005829">
    <property type="term" value="C:cytosol"/>
    <property type="evidence" value="ECO:0007669"/>
    <property type="project" value="UniProtKB-SubCell"/>
</dbReference>
<dbReference type="PANTHER" id="PTHR11679">
    <property type="entry name" value="VESICLE PROTEIN SORTING-ASSOCIATED"/>
    <property type="match status" value="1"/>
</dbReference>
<dbReference type="FunFam" id="3.90.830.10:FF:000001">
    <property type="entry name" value="syntaxin-binding protein 1 isoform X2"/>
    <property type="match status" value="1"/>
</dbReference>
<evidence type="ECO:0000313" key="12">
    <source>
        <dbReference type="Proteomes" id="UP000472271"/>
    </source>
</evidence>
<dbReference type="GO" id="GO:1903305">
    <property type="term" value="P:regulation of regulated secretory pathway"/>
    <property type="evidence" value="ECO:0007669"/>
    <property type="project" value="UniProtKB-ARBA"/>
</dbReference>
<reference evidence="11" key="3">
    <citation type="submission" date="2025-09" db="UniProtKB">
        <authorList>
            <consortium name="Ensembl"/>
        </authorList>
    </citation>
    <scope>IDENTIFICATION</scope>
</reference>
<keyword evidence="6" id="KW-0653">Protein transport</keyword>
<dbReference type="InterPro" id="IPR027482">
    <property type="entry name" value="Sec1-like_dom2"/>
</dbReference>
<dbReference type="GO" id="GO:0016192">
    <property type="term" value="P:vesicle-mediated transport"/>
    <property type="evidence" value="ECO:0007669"/>
    <property type="project" value="InterPro"/>
</dbReference>
<dbReference type="InterPro" id="IPR001619">
    <property type="entry name" value="Sec1-like"/>
</dbReference>